<feature type="compositionally biased region" description="Polar residues" evidence="5">
    <location>
        <begin position="8"/>
        <end position="17"/>
    </location>
</feature>
<evidence type="ECO:0000313" key="8">
    <source>
        <dbReference type="Proteomes" id="UP000326331"/>
    </source>
</evidence>
<feature type="binding site" evidence="4">
    <location>
        <position position="371"/>
    </location>
    <ligand>
        <name>substrate</name>
    </ligand>
</feature>
<reference evidence="7 8" key="2">
    <citation type="submission" date="2019-10" db="EMBL/GenBank/DDBJ databases">
        <title>Thermopilla bonchosmolovskayae gen. nov., sp. nov., a moderately thermophilic Chloroflexi bacterium from a Chukotka hot spring (Arctic, Russia), representing a novel classis Thermopillaia, which include previously uncultivated lineage OLB14.</title>
        <authorList>
            <person name="Kochetkova T.V."/>
            <person name="Zayulina K.S."/>
            <person name="Zhigarkov V.S."/>
            <person name="Minaev N.V."/>
            <person name="Novikov A."/>
            <person name="Toshchakov S.V."/>
            <person name="Elcheninov A.G."/>
            <person name="Kublanov I.V."/>
        </authorList>
    </citation>
    <scope>NUCLEOTIDE SEQUENCE [LARGE SCALE GENOMIC DNA]</scope>
    <source>
        <strain evidence="7 8">3753O</strain>
    </source>
</reference>
<feature type="binding site" evidence="4">
    <location>
        <position position="200"/>
    </location>
    <ligand>
        <name>substrate</name>
    </ligand>
</feature>
<dbReference type="Pfam" id="PF00842">
    <property type="entry name" value="Ala_racemase_C"/>
    <property type="match status" value="1"/>
</dbReference>
<evidence type="ECO:0000313" key="7">
    <source>
        <dbReference type="EMBL" id="QFG02954.1"/>
    </source>
</evidence>
<reference evidence="7 8" key="1">
    <citation type="submission" date="2019-08" db="EMBL/GenBank/DDBJ databases">
        <authorList>
            <person name="Toschakov S.V."/>
        </authorList>
    </citation>
    <scope>NUCLEOTIDE SEQUENCE [LARGE SCALE GENOMIC DNA]</scope>
    <source>
        <strain evidence="7 8">3753O</strain>
    </source>
</reference>
<name>A0ABX6C100_9CHLR</name>
<dbReference type="InterPro" id="IPR029066">
    <property type="entry name" value="PLP-binding_barrel"/>
</dbReference>
<dbReference type="Pfam" id="PF01168">
    <property type="entry name" value="Ala_racemase_N"/>
    <property type="match status" value="1"/>
</dbReference>
<dbReference type="InterPro" id="IPR001608">
    <property type="entry name" value="Ala_racemase_N"/>
</dbReference>
<dbReference type="PANTHER" id="PTHR30511">
    <property type="entry name" value="ALANINE RACEMASE"/>
    <property type="match status" value="1"/>
</dbReference>
<dbReference type="HAMAP" id="MF_01201">
    <property type="entry name" value="Ala_racemase"/>
    <property type="match status" value="1"/>
</dbReference>
<feature type="active site" description="Proton acceptor; specific for D-alanine" evidence="4">
    <location>
        <position position="102"/>
    </location>
</feature>
<dbReference type="InterPro" id="IPR011079">
    <property type="entry name" value="Ala_racemase_C"/>
</dbReference>
<dbReference type="EC" id="5.1.1.1" evidence="4"/>
<evidence type="ECO:0000259" key="6">
    <source>
        <dbReference type="SMART" id="SM01005"/>
    </source>
</evidence>
<dbReference type="GO" id="GO:0008784">
    <property type="term" value="F:alanine racemase activity"/>
    <property type="evidence" value="ECO:0007669"/>
    <property type="project" value="UniProtKB-EC"/>
</dbReference>
<dbReference type="Gene3D" id="2.40.37.10">
    <property type="entry name" value="Lyase, Ornithine Decarboxylase, Chain A, domain 1"/>
    <property type="match status" value="1"/>
</dbReference>
<dbReference type="PRINTS" id="PR00992">
    <property type="entry name" value="ALARACEMASE"/>
</dbReference>
<feature type="modified residue" description="N6-(pyridoxal phosphate)lysine" evidence="4">
    <location>
        <position position="102"/>
    </location>
</feature>
<feature type="domain" description="Alanine racemase C-terminal" evidence="6">
    <location>
        <begin position="302"/>
        <end position="430"/>
    </location>
</feature>
<dbReference type="SUPFAM" id="SSF50621">
    <property type="entry name" value="Alanine racemase C-terminal domain-like"/>
    <property type="match status" value="1"/>
</dbReference>
<sequence>MSPAARTTAVQRRTNPPQAARLRPALTSPMLGSTREAGQRPPRGQAKGPVRLVAHPPTTRNALAEVTTALNAWLEIDLDALEANVRTLKALLGPVELIAVVKANAYGAGAAAVAPALEAAGVDRFAVVWPHEGYLLRQAGVTRPIVVLGHAFPADATQAVRARLTLTCHSRALADALSAAAVEAGATAAVHIKVDTGLHRFGNELEEAIALAEYCRTLPGIVVEGLMTHMANADEADDSFSEEQHRRFEAAARALPWIPYLHTANSATALRRPGFRYSGVRIGLALHGELPANTPGPELRQVLALRARLARVSRVAPGEGVSYGLTWRASRPTRAGLVPIGYADGWRRSLTNAGEVLVAGRRCPMIGRVCMDQFLADVTDVPGADEGTIVTLLGADGADRITATEAARLAGTIAWDLLAGLSGRLPRIYHRGGHVETIVPPAW</sequence>
<organism evidence="7 8">
    <name type="scientific">Tepidiforma bonchosmolovskayae</name>
    <dbReference type="NCBI Taxonomy" id="2601677"/>
    <lineage>
        <taxon>Bacteria</taxon>
        <taxon>Bacillati</taxon>
        <taxon>Chloroflexota</taxon>
        <taxon>Tepidiformia</taxon>
        <taxon>Tepidiformales</taxon>
        <taxon>Tepidiformaceae</taxon>
        <taxon>Tepidiforma</taxon>
    </lineage>
</organism>
<comment type="cofactor">
    <cofactor evidence="1 4">
        <name>pyridoxal 5'-phosphate</name>
        <dbReference type="ChEBI" id="CHEBI:597326"/>
    </cofactor>
</comment>
<dbReference type="InterPro" id="IPR000821">
    <property type="entry name" value="Ala_racemase"/>
</dbReference>
<dbReference type="SUPFAM" id="SSF51419">
    <property type="entry name" value="PLP-binding barrel"/>
    <property type="match status" value="1"/>
</dbReference>
<dbReference type="PROSITE" id="PS00395">
    <property type="entry name" value="ALANINE_RACEMASE"/>
    <property type="match status" value="1"/>
</dbReference>
<dbReference type="PANTHER" id="PTHR30511:SF0">
    <property type="entry name" value="ALANINE RACEMASE, CATABOLIC-RELATED"/>
    <property type="match status" value="1"/>
</dbReference>
<keyword evidence="3 4" id="KW-0413">Isomerase</keyword>
<comment type="pathway">
    <text evidence="4">Amino-acid biosynthesis; D-alanine biosynthesis; D-alanine from L-alanine: step 1/1.</text>
</comment>
<dbReference type="EMBL" id="CP042829">
    <property type="protein sequence ID" value="QFG02954.1"/>
    <property type="molecule type" value="Genomic_DNA"/>
</dbReference>
<comment type="function">
    <text evidence="4">Catalyzes the interconversion of L-alanine and D-alanine. May also act on other amino acids.</text>
</comment>
<feature type="active site" description="Proton acceptor; specific for L-alanine" evidence="4">
    <location>
        <position position="323"/>
    </location>
</feature>
<accession>A0ABX6C100</accession>
<evidence type="ECO:0000256" key="5">
    <source>
        <dbReference type="SAM" id="MobiDB-lite"/>
    </source>
</evidence>
<dbReference type="InterPro" id="IPR009006">
    <property type="entry name" value="Ala_racemase/Decarboxylase_C"/>
</dbReference>
<gene>
    <name evidence="7" type="primary">alr</name>
    <name evidence="7" type="ORF">Tbon_06490</name>
</gene>
<dbReference type="Proteomes" id="UP000326331">
    <property type="component" value="Chromosome"/>
</dbReference>
<evidence type="ECO:0000256" key="4">
    <source>
        <dbReference type="HAMAP-Rule" id="MF_01201"/>
    </source>
</evidence>
<dbReference type="InterPro" id="IPR020622">
    <property type="entry name" value="Ala_racemase_pyridoxalP-BS"/>
</dbReference>
<keyword evidence="8" id="KW-1185">Reference proteome</keyword>
<feature type="region of interest" description="Disordered" evidence="5">
    <location>
        <begin position="1"/>
        <end position="51"/>
    </location>
</feature>
<dbReference type="SMART" id="SM01005">
    <property type="entry name" value="Ala_racemase_C"/>
    <property type="match status" value="1"/>
</dbReference>
<dbReference type="NCBIfam" id="TIGR00492">
    <property type="entry name" value="alr"/>
    <property type="match status" value="1"/>
</dbReference>
<evidence type="ECO:0000256" key="3">
    <source>
        <dbReference type="ARBA" id="ARBA00023235"/>
    </source>
</evidence>
<proteinExistence type="inferred from homology"/>
<dbReference type="Gene3D" id="3.20.20.10">
    <property type="entry name" value="Alanine racemase"/>
    <property type="match status" value="1"/>
</dbReference>
<evidence type="ECO:0000256" key="2">
    <source>
        <dbReference type="ARBA" id="ARBA00022898"/>
    </source>
</evidence>
<protein>
    <recommendedName>
        <fullName evidence="4">Alanine racemase</fullName>
        <ecNumber evidence="4">5.1.1.1</ecNumber>
    </recommendedName>
</protein>
<evidence type="ECO:0000256" key="1">
    <source>
        <dbReference type="ARBA" id="ARBA00001933"/>
    </source>
</evidence>
<comment type="catalytic activity">
    <reaction evidence="4">
        <text>L-alanine = D-alanine</text>
        <dbReference type="Rhea" id="RHEA:20249"/>
        <dbReference type="ChEBI" id="CHEBI:57416"/>
        <dbReference type="ChEBI" id="CHEBI:57972"/>
        <dbReference type="EC" id="5.1.1.1"/>
    </reaction>
</comment>
<dbReference type="CDD" id="cd00430">
    <property type="entry name" value="PLPDE_III_AR"/>
    <property type="match status" value="1"/>
</dbReference>
<keyword evidence="2 4" id="KW-0663">Pyridoxal phosphate</keyword>
<comment type="similarity">
    <text evidence="4">Belongs to the alanine racemase family.</text>
</comment>